<name>A0A2S7SYH1_9BACT</name>
<gene>
    <name evidence="1" type="ORF">CJD36_008105</name>
</gene>
<sequence>MKLLLDIKDSKADFILELLGSFSYVKTKPLTDSKAQLMDEIREAVEEMKLIKAGKKTARNAEDFLNEL</sequence>
<dbReference type="AlphaFoldDB" id="A0A2S7SYH1"/>
<keyword evidence="2" id="KW-1185">Reference proteome</keyword>
<comment type="caution">
    <text evidence="1">The sequence shown here is derived from an EMBL/GenBank/DDBJ whole genome shotgun (WGS) entry which is preliminary data.</text>
</comment>
<reference evidence="1 2" key="1">
    <citation type="submission" date="2018-01" db="EMBL/GenBank/DDBJ databases">
        <title>A novel member of the phylum Bacteroidetes isolated from glacier ice.</title>
        <authorList>
            <person name="Liu Q."/>
            <person name="Xin Y.-H."/>
        </authorList>
    </citation>
    <scope>NUCLEOTIDE SEQUENCE [LARGE SCALE GENOMIC DNA]</scope>
    <source>
        <strain evidence="1 2">RB1R16</strain>
    </source>
</reference>
<dbReference type="RefSeq" id="WP_105038628.1">
    <property type="nucleotide sequence ID" value="NZ_PPSL01000002.1"/>
</dbReference>
<accession>A0A2S7SYH1</accession>
<proteinExistence type="predicted"/>
<evidence type="ECO:0000313" key="1">
    <source>
        <dbReference type="EMBL" id="PQJ11748.1"/>
    </source>
</evidence>
<organism evidence="1 2">
    <name type="scientific">Flavipsychrobacter stenotrophus</name>
    <dbReference type="NCBI Taxonomy" id="2077091"/>
    <lineage>
        <taxon>Bacteria</taxon>
        <taxon>Pseudomonadati</taxon>
        <taxon>Bacteroidota</taxon>
        <taxon>Chitinophagia</taxon>
        <taxon>Chitinophagales</taxon>
        <taxon>Chitinophagaceae</taxon>
        <taxon>Flavipsychrobacter</taxon>
    </lineage>
</organism>
<evidence type="ECO:0000313" key="2">
    <source>
        <dbReference type="Proteomes" id="UP000239872"/>
    </source>
</evidence>
<dbReference type="EMBL" id="PPSL01000002">
    <property type="protein sequence ID" value="PQJ11748.1"/>
    <property type="molecule type" value="Genomic_DNA"/>
</dbReference>
<dbReference type="OrthoDB" id="886540at2"/>
<protein>
    <submittedName>
        <fullName evidence="1">Uncharacterized protein</fullName>
    </submittedName>
</protein>
<dbReference type="Proteomes" id="UP000239872">
    <property type="component" value="Unassembled WGS sequence"/>
</dbReference>